<keyword evidence="1" id="KW-0472">Membrane</keyword>
<name>A0AAF3EPL9_9BILA</name>
<dbReference type="WBParaSite" id="MBELARI_LOCUS16017">
    <property type="protein sequence ID" value="MBELARI_LOCUS16017"/>
    <property type="gene ID" value="MBELARI_LOCUS16017"/>
</dbReference>
<reference evidence="3" key="1">
    <citation type="submission" date="2024-02" db="UniProtKB">
        <authorList>
            <consortium name="WormBaseParasite"/>
        </authorList>
    </citation>
    <scope>IDENTIFICATION</scope>
</reference>
<dbReference type="Proteomes" id="UP000887575">
    <property type="component" value="Unassembled WGS sequence"/>
</dbReference>
<feature type="transmembrane region" description="Helical" evidence="1">
    <location>
        <begin position="56"/>
        <end position="84"/>
    </location>
</feature>
<proteinExistence type="predicted"/>
<keyword evidence="2" id="KW-1185">Reference proteome</keyword>
<feature type="transmembrane region" description="Helical" evidence="1">
    <location>
        <begin position="12"/>
        <end position="33"/>
    </location>
</feature>
<organism evidence="2 3">
    <name type="scientific">Mesorhabditis belari</name>
    <dbReference type="NCBI Taxonomy" id="2138241"/>
    <lineage>
        <taxon>Eukaryota</taxon>
        <taxon>Metazoa</taxon>
        <taxon>Ecdysozoa</taxon>
        <taxon>Nematoda</taxon>
        <taxon>Chromadorea</taxon>
        <taxon>Rhabditida</taxon>
        <taxon>Rhabditina</taxon>
        <taxon>Rhabditomorpha</taxon>
        <taxon>Rhabditoidea</taxon>
        <taxon>Rhabditidae</taxon>
        <taxon>Mesorhabditinae</taxon>
        <taxon>Mesorhabditis</taxon>
    </lineage>
</organism>
<sequence length="170" mass="19431">MHFLSKIDPLKLRISLYAVAVLHFSGKVIWYGFGDLFFYEKLESGDMTVEGIQMNVIIYIGINILTIADLLLFLTSIILSIIGFRNGIKSLSLTHAIYMGMEVKVWYGNFEDSLIDAETIDLYLSMYLFLTSMISLIIFSVHYRQIYPLKSHSPTFGTIPPPSRRTTFIV</sequence>
<keyword evidence="1" id="KW-1133">Transmembrane helix</keyword>
<dbReference type="AlphaFoldDB" id="A0AAF3EPL9"/>
<feature type="transmembrane region" description="Helical" evidence="1">
    <location>
        <begin position="122"/>
        <end position="143"/>
    </location>
</feature>
<evidence type="ECO:0000313" key="2">
    <source>
        <dbReference type="Proteomes" id="UP000887575"/>
    </source>
</evidence>
<evidence type="ECO:0000256" key="1">
    <source>
        <dbReference type="SAM" id="Phobius"/>
    </source>
</evidence>
<feature type="transmembrane region" description="Helical" evidence="1">
    <location>
        <begin position="91"/>
        <end position="110"/>
    </location>
</feature>
<evidence type="ECO:0000313" key="3">
    <source>
        <dbReference type="WBParaSite" id="MBELARI_LOCUS16017"/>
    </source>
</evidence>
<accession>A0AAF3EPL9</accession>
<protein>
    <submittedName>
        <fullName evidence="3">NADH dehydrogenase subunit 6</fullName>
    </submittedName>
</protein>
<keyword evidence="1" id="KW-0812">Transmembrane</keyword>